<dbReference type="PANTHER" id="PTHR43201">
    <property type="entry name" value="ACYL-COA SYNTHETASE"/>
    <property type="match status" value="1"/>
</dbReference>
<comment type="similarity">
    <text evidence="1">Belongs to the ATP-dependent AMP-binding enzyme family.</text>
</comment>
<dbReference type="Gene3D" id="3.30.300.30">
    <property type="match status" value="1"/>
</dbReference>
<dbReference type="InterPro" id="IPR000873">
    <property type="entry name" value="AMP-dep_synth/lig_dom"/>
</dbReference>
<dbReference type="NCBIfam" id="NF005702">
    <property type="entry name" value="PRK07514.1"/>
    <property type="match status" value="1"/>
</dbReference>
<protein>
    <submittedName>
        <fullName evidence="4">Malonyl-CoA synthase</fullName>
    </submittedName>
</protein>
<dbReference type="SUPFAM" id="SSF56801">
    <property type="entry name" value="Acetyl-CoA synthetase-like"/>
    <property type="match status" value="1"/>
</dbReference>
<dbReference type="EMBL" id="SHNN01000005">
    <property type="protein sequence ID" value="MCX2983065.1"/>
    <property type="molecule type" value="Genomic_DNA"/>
</dbReference>
<dbReference type="InterPro" id="IPR020845">
    <property type="entry name" value="AMP-binding_CS"/>
</dbReference>
<feature type="domain" description="AMP-binding enzyme C-terminal" evidence="3">
    <location>
        <begin position="404"/>
        <end position="480"/>
    </location>
</feature>
<dbReference type="CDD" id="cd05941">
    <property type="entry name" value="MCS"/>
    <property type="match status" value="1"/>
</dbReference>
<name>A0ABT3TL73_9GAMM</name>
<dbReference type="InterPro" id="IPR025110">
    <property type="entry name" value="AMP-bd_C"/>
</dbReference>
<comment type="caution">
    <text evidence="4">The sequence shown here is derived from an EMBL/GenBank/DDBJ whole genome shotgun (WGS) entry which is preliminary data.</text>
</comment>
<evidence type="ECO:0000313" key="4">
    <source>
        <dbReference type="EMBL" id="MCX2983065.1"/>
    </source>
</evidence>
<dbReference type="PANTHER" id="PTHR43201:SF8">
    <property type="entry name" value="ACYL-COA SYNTHETASE FAMILY MEMBER 3"/>
    <property type="match status" value="1"/>
</dbReference>
<dbReference type="Proteomes" id="UP001143362">
    <property type="component" value="Unassembled WGS sequence"/>
</dbReference>
<dbReference type="PROSITE" id="PS00455">
    <property type="entry name" value="AMP_BINDING"/>
    <property type="match status" value="1"/>
</dbReference>
<reference evidence="4" key="1">
    <citation type="submission" date="2019-02" db="EMBL/GenBank/DDBJ databases">
        <authorList>
            <person name="Li S.-H."/>
        </authorList>
    </citation>
    <scope>NUCLEOTIDE SEQUENCE</scope>
    <source>
        <strain evidence="4">IMCC14734</strain>
    </source>
</reference>
<keyword evidence="5" id="KW-1185">Reference proteome</keyword>
<evidence type="ECO:0000259" key="2">
    <source>
        <dbReference type="Pfam" id="PF00501"/>
    </source>
</evidence>
<dbReference type="RefSeq" id="WP_279247095.1">
    <property type="nucleotide sequence ID" value="NZ_SHNN01000005.1"/>
</dbReference>
<gene>
    <name evidence="4" type="ORF">EYC98_19560</name>
</gene>
<dbReference type="Gene3D" id="3.40.50.12780">
    <property type="entry name" value="N-terminal domain of ligase-like"/>
    <property type="match status" value="1"/>
</dbReference>
<dbReference type="Pfam" id="PF00501">
    <property type="entry name" value="AMP-binding"/>
    <property type="match status" value="1"/>
</dbReference>
<proteinExistence type="inferred from homology"/>
<evidence type="ECO:0000259" key="3">
    <source>
        <dbReference type="Pfam" id="PF13193"/>
    </source>
</evidence>
<organism evidence="4 5">
    <name type="scientific">Candidatus Litorirhabdus singularis</name>
    <dbReference type="NCBI Taxonomy" id="2518993"/>
    <lineage>
        <taxon>Bacteria</taxon>
        <taxon>Pseudomonadati</taxon>
        <taxon>Pseudomonadota</taxon>
        <taxon>Gammaproteobacteria</taxon>
        <taxon>Cellvibrionales</taxon>
        <taxon>Halieaceae</taxon>
        <taxon>Candidatus Litorirhabdus</taxon>
    </lineage>
</organism>
<evidence type="ECO:0000256" key="1">
    <source>
        <dbReference type="ARBA" id="ARBA00006432"/>
    </source>
</evidence>
<dbReference type="Pfam" id="PF13193">
    <property type="entry name" value="AMP-binding_C"/>
    <property type="match status" value="1"/>
</dbReference>
<sequence length="499" mass="54369">MQCNLYQMLYDGFREHLTDIALQLPTADDWSYADLHQHSARMSHLLATQTNVGDRVLVQVDKCPPAVALYLACLRAGVVMVPLNTAYTARELDYFIDDAEPSLIICRAGDGARISEQSSCTVFTLEEFHSAALTATEAEKIVPRNADDLAAIVYTSGTTGRSKGAMLSHGNLASNAKTLHSLWGFEAGDVLLHALPIFHVHGLFIALNTAFLNGSRILFLEKFDTAHVLDVMSAATVMMGVPTFYTRLLASPDFGPAHYAHMRVFICGSAPLTEPTFAEFEQRTGQRILERYGMSEAGMITSNPLHGERLAGTVGFALPGVEVRVCDDSGTSLASGEVGIVEARGPNIFQGYWRMPDKTAAEFREDGWFISGDMGVLDSDGRLSLVGREKDLIISGGYNVYPKEVELVLDEVPGIAESAVIGVPHPDFGEAVVAVCVTEKGKQLPAQSTLQASMADHLARFKQPKQLLAVSELPRNTMGKVQKNLLREQYRDLFSPTAD</sequence>
<dbReference type="InterPro" id="IPR045851">
    <property type="entry name" value="AMP-bd_C_sf"/>
</dbReference>
<dbReference type="InterPro" id="IPR042099">
    <property type="entry name" value="ANL_N_sf"/>
</dbReference>
<evidence type="ECO:0000313" key="5">
    <source>
        <dbReference type="Proteomes" id="UP001143362"/>
    </source>
</evidence>
<accession>A0ABT3TL73</accession>
<feature type="domain" description="AMP-dependent synthetase/ligase" evidence="2">
    <location>
        <begin position="26"/>
        <end position="353"/>
    </location>
</feature>